<dbReference type="InterPro" id="IPR008972">
    <property type="entry name" value="Cupredoxin"/>
</dbReference>
<organism evidence="8 9">
    <name type="scientific">Rossellomorea vietnamensis</name>
    <dbReference type="NCBI Taxonomy" id="218284"/>
    <lineage>
        <taxon>Bacteria</taxon>
        <taxon>Bacillati</taxon>
        <taxon>Bacillota</taxon>
        <taxon>Bacilli</taxon>
        <taxon>Bacillales</taxon>
        <taxon>Bacillaceae</taxon>
        <taxon>Rossellomorea</taxon>
    </lineage>
</organism>
<dbReference type="InterPro" id="IPR011707">
    <property type="entry name" value="Cu-oxidase-like_N"/>
</dbReference>
<evidence type="ECO:0000256" key="2">
    <source>
        <dbReference type="ARBA" id="ARBA00023002"/>
    </source>
</evidence>
<dbReference type="PANTHER" id="PTHR11709:SF394">
    <property type="entry name" value="FI03373P-RELATED"/>
    <property type="match status" value="1"/>
</dbReference>
<dbReference type="PATRIC" id="fig|218284.4.peg.3970"/>
<dbReference type="PROSITE" id="PS51257">
    <property type="entry name" value="PROKAR_LIPOPROTEIN"/>
    <property type="match status" value="1"/>
</dbReference>
<comment type="caution">
    <text evidence="8">The sequence shown here is derived from an EMBL/GenBank/DDBJ whole genome shotgun (WGS) entry which is preliminary data.</text>
</comment>
<feature type="compositionally biased region" description="Basic and acidic residues" evidence="4">
    <location>
        <begin position="29"/>
        <end position="40"/>
    </location>
</feature>
<evidence type="ECO:0000259" key="6">
    <source>
        <dbReference type="Pfam" id="PF07731"/>
    </source>
</evidence>
<protein>
    <submittedName>
        <fullName evidence="8">Copper oxidase</fullName>
    </submittedName>
</protein>
<feature type="chain" id="PRO_5039376951" evidence="5">
    <location>
        <begin position="24"/>
        <end position="521"/>
    </location>
</feature>
<dbReference type="PANTHER" id="PTHR11709">
    <property type="entry name" value="MULTI-COPPER OXIDASE"/>
    <property type="match status" value="1"/>
</dbReference>
<evidence type="ECO:0000256" key="3">
    <source>
        <dbReference type="ARBA" id="ARBA00023008"/>
    </source>
</evidence>
<dbReference type="GO" id="GO:0005507">
    <property type="term" value="F:copper ion binding"/>
    <property type="evidence" value="ECO:0007669"/>
    <property type="project" value="InterPro"/>
</dbReference>
<dbReference type="InterPro" id="IPR045087">
    <property type="entry name" value="Cu-oxidase_fam"/>
</dbReference>
<feature type="compositionally biased region" description="Low complexity" evidence="4">
    <location>
        <begin position="41"/>
        <end position="51"/>
    </location>
</feature>
<dbReference type="RefSeq" id="WP_060672595.1">
    <property type="nucleotide sequence ID" value="NZ_LIXZ01000007.1"/>
</dbReference>
<dbReference type="Pfam" id="PF07732">
    <property type="entry name" value="Cu-oxidase_3"/>
    <property type="match status" value="1"/>
</dbReference>
<dbReference type="Proteomes" id="UP000050398">
    <property type="component" value="Unassembled WGS sequence"/>
</dbReference>
<dbReference type="PROSITE" id="PS00080">
    <property type="entry name" value="MULTICOPPER_OXIDASE2"/>
    <property type="match status" value="1"/>
</dbReference>
<gene>
    <name evidence="8" type="ORF">AM506_11320</name>
</gene>
<proteinExistence type="predicted"/>
<dbReference type="AlphaFoldDB" id="A0A0P6WPV7"/>
<evidence type="ECO:0000259" key="7">
    <source>
        <dbReference type="Pfam" id="PF07732"/>
    </source>
</evidence>
<feature type="domain" description="Plastocyanin-like" evidence="6">
    <location>
        <begin position="227"/>
        <end position="337"/>
    </location>
</feature>
<dbReference type="Pfam" id="PF07731">
    <property type="entry name" value="Cu-oxidase_2"/>
    <property type="match status" value="2"/>
</dbReference>
<feature type="domain" description="Plastocyanin-like" evidence="7">
    <location>
        <begin position="75"/>
        <end position="186"/>
    </location>
</feature>
<evidence type="ECO:0000313" key="9">
    <source>
        <dbReference type="Proteomes" id="UP000050398"/>
    </source>
</evidence>
<keyword evidence="2" id="KW-0560">Oxidoreductase</keyword>
<feature type="region of interest" description="Disordered" evidence="4">
    <location>
        <begin position="27"/>
        <end position="53"/>
    </location>
</feature>
<keyword evidence="5" id="KW-0732">Signal</keyword>
<dbReference type="PROSITE" id="PS00079">
    <property type="entry name" value="MULTICOPPER_OXIDASE1"/>
    <property type="match status" value="1"/>
</dbReference>
<evidence type="ECO:0000256" key="4">
    <source>
        <dbReference type="SAM" id="MobiDB-lite"/>
    </source>
</evidence>
<dbReference type="SUPFAM" id="SSF49503">
    <property type="entry name" value="Cupredoxins"/>
    <property type="match status" value="3"/>
</dbReference>
<sequence>MKMKITFVTGFLLLLLSACSANQMDDMEGMDHRSTNKEKTGQNNQTSQGTQDLASTKAPAILEGKNNEFNITAKEATHQLRGDVSLTAWTFNGSVPGDQIRIKQGEEVKIKLINTLPDPVTIHWHGITVKNNMDGIPGVTQNAVQPGESFVYSFTPKDAGTYMYHTHQDGVEQMDKGLAGSLIVEPVQPEKLNKDFTLVLDEWMSGGDSSSMMEGMNMSMENNEEEENLMSHSMDGYDIYTINGKSGKDIEPLKVKEGDKVRIRLVNVGFMSHSFHLHGHEVKVVAIDGQLVNQPKGFKDELVSIAPGERYDLEFMADNPGEWYLESHGNKEGTKGMRTKIQYEQPVENSDQSNSTANLPIFDYTTYGKSKEASFTLDQTYDLDYTMNLNTEMKDHKMVYTINDKVFPETENIQVEEGDLVKVRLKNDSMADDHPMHLHGHFFQILSKNGKPLTGSPVIKDTVNVKPGDEYVIAFKADNPGDWLFHCHDLHHASAGMMNMLKYKGFTPDFEIDPNAQNSPH</sequence>
<evidence type="ECO:0000256" key="5">
    <source>
        <dbReference type="SAM" id="SignalP"/>
    </source>
</evidence>
<keyword evidence="3" id="KW-0186">Copper</keyword>
<dbReference type="OrthoDB" id="9757546at2"/>
<dbReference type="Gene3D" id="2.60.40.420">
    <property type="entry name" value="Cupredoxins - blue copper proteins"/>
    <property type="match status" value="2"/>
</dbReference>
<dbReference type="InterPro" id="IPR011706">
    <property type="entry name" value="Cu-oxidase_C"/>
</dbReference>
<feature type="signal peptide" evidence="5">
    <location>
        <begin position="1"/>
        <end position="23"/>
    </location>
</feature>
<keyword evidence="1" id="KW-0479">Metal-binding</keyword>
<dbReference type="CDD" id="cd13861">
    <property type="entry name" value="CuRO_1_CumA_like"/>
    <property type="match status" value="1"/>
</dbReference>
<feature type="domain" description="Plastocyanin-like" evidence="6">
    <location>
        <begin position="393"/>
        <end position="501"/>
    </location>
</feature>
<dbReference type="InterPro" id="IPR002355">
    <property type="entry name" value="Cu_oxidase_Cu_BS"/>
</dbReference>
<dbReference type="EMBL" id="LIXZ01000007">
    <property type="protein sequence ID" value="KPL59531.1"/>
    <property type="molecule type" value="Genomic_DNA"/>
</dbReference>
<evidence type="ECO:0000313" key="8">
    <source>
        <dbReference type="EMBL" id="KPL59531.1"/>
    </source>
</evidence>
<name>A0A0P6WPV7_9BACI</name>
<dbReference type="CDD" id="cd04202">
    <property type="entry name" value="CuRO_D2_2dMcoN_like"/>
    <property type="match status" value="2"/>
</dbReference>
<dbReference type="InterPro" id="IPR033138">
    <property type="entry name" value="Cu_oxidase_CS"/>
</dbReference>
<dbReference type="GO" id="GO:0016491">
    <property type="term" value="F:oxidoreductase activity"/>
    <property type="evidence" value="ECO:0007669"/>
    <property type="project" value="UniProtKB-KW"/>
</dbReference>
<reference evidence="8 9" key="1">
    <citation type="submission" date="2015-08" db="EMBL/GenBank/DDBJ databases">
        <title>Draft Genome Sequence of Bacillus vietnamensis UCD-SED5.</title>
        <authorList>
            <person name="Lee R.D."/>
            <person name="Jospin G."/>
            <person name="Lang J.M."/>
            <person name="Coil D.A."/>
            <person name="Eisen J.A."/>
        </authorList>
    </citation>
    <scope>NUCLEOTIDE SEQUENCE [LARGE SCALE GENOMIC DNA]</scope>
    <source>
        <strain evidence="8 9">UCD-SED5</strain>
    </source>
</reference>
<accession>A0A0P6WPV7</accession>
<evidence type="ECO:0000256" key="1">
    <source>
        <dbReference type="ARBA" id="ARBA00022723"/>
    </source>
</evidence>